<keyword evidence="2" id="KW-1185">Reference proteome</keyword>
<comment type="caution">
    <text evidence="1">The sequence shown here is derived from an EMBL/GenBank/DDBJ whole genome shotgun (WGS) entry which is preliminary data.</text>
</comment>
<gene>
    <name evidence="1" type="ORF">X805_02240</name>
</gene>
<name>A0A059KRX5_9BURK</name>
<dbReference type="EMBL" id="AZRA01000005">
    <property type="protein sequence ID" value="KDB54242.1"/>
    <property type="molecule type" value="Genomic_DNA"/>
</dbReference>
<protein>
    <submittedName>
        <fullName evidence="1">Uncharacterized protein</fullName>
    </submittedName>
</protein>
<sequence>MHISDSPDTTLAALPGTRDFRRALVDEWLPLSRFLNSMGRSLGQGDAWPFVVADPVLDRLAFVHQTVREAVLSRSSPAG</sequence>
<proteinExistence type="predicted"/>
<dbReference type="InterPro" id="IPR031321">
    <property type="entry name" value="UCP012641"/>
</dbReference>
<reference evidence="1 2" key="1">
    <citation type="journal article" date="2014" name="FEMS Microbiol. Ecol.">
        <title>Sphaerotilus natans encrusted with nanoball-shaped Fe(III) oxide minerals formed by nitrate-reducing mixotrophic Fe(II) oxidation.</title>
        <authorList>
            <person name="Park S."/>
            <person name="Kim D.H."/>
            <person name="Lee J.H."/>
            <person name="Hur H.G."/>
        </authorList>
    </citation>
    <scope>NUCLEOTIDE SEQUENCE [LARGE SCALE GENOMIC DNA]</scope>
    <source>
        <strain evidence="1 2">DSM 6575</strain>
    </source>
</reference>
<dbReference type="AlphaFoldDB" id="A0A059KRX5"/>
<evidence type="ECO:0000313" key="2">
    <source>
        <dbReference type="Proteomes" id="UP000026714"/>
    </source>
</evidence>
<evidence type="ECO:0000313" key="1">
    <source>
        <dbReference type="EMBL" id="KDB54242.1"/>
    </source>
</evidence>
<organism evidence="1 2">
    <name type="scientific">Sphaerotilus natans subsp. natans DSM 6575</name>
    <dbReference type="NCBI Taxonomy" id="1286631"/>
    <lineage>
        <taxon>Bacteria</taxon>
        <taxon>Pseudomonadati</taxon>
        <taxon>Pseudomonadota</taxon>
        <taxon>Betaproteobacteria</taxon>
        <taxon>Burkholderiales</taxon>
        <taxon>Sphaerotilaceae</taxon>
        <taxon>Sphaerotilus</taxon>
    </lineage>
</organism>
<dbReference type="eggNOG" id="COG4307">
    <property type="taxonomic scope" value="Bacteria"/>
</dbReference>
<dbReference type="STRING" id="34103.SAMN05421778_102133"/>
<dbReference type="Pfam" id="PF15887">
    <property type="entry name" value="Peptidase_Mx"/>
    <property type="match status" value="1"/>
</dbReference>
<accession>A0A059KRX5</accession>
<dbReference type="Proteomes" id="UP000026714">
    <property type="component" value="Unassembled WGS sequence"/>
</dbReference>